<dbReference type="PANTHER" id="PTHR13939">
    <property type="entry name" value="NICOTINAMIDE-NUCLEOTIDE AMIDOHYDROLASE PNCC"/>
    <property type="match status" value="1"/>
</dbReference>
<dbReference type="SMART" id="SM00852">
    <property type="entry name" value="MoCF_biosynth"/>
    <property type="match status" value="1"/>
</dbReference>
<dbReference type="KEGG" id="dog:HP555_03855"/>
<reference evidence="2 3" key="1">
    <citation type="submission" date="2020-05" db="EMBL/GenBank/DDBJ databases">
        <title>Complete genome of Desulfobulbus oligotrophicus.</title>
        <authorList>
            <person name="Podar M."/>
        </authorList>
    </citation>
    <scope>NUCLEOTIDE SEQUENCE [LARGE SCALE GENOMIC DNA]</scope>
    <source>
        <strain evidence="2 3">Prop6</strain>
    </source>
</reference>
<dbReference type="CDD" id="cd03522">
    <property type="entry name" value="MoeA_like"/>
    <property type="match status" value="1"/>
</dbReference>
<organism evidence="2 3">
    <name type="scientific">Desulfobulbus oligotrophicus</name>
    <dbReference type="NCBI Taxonomy" id="1909699"/>
    <lineage>
        <taxon>Bacteria</taxon>
        <taxon>Pseudomonadati</taxon>
        <taxon>Thermodesulfobacteriota</taxon>
        <taxon>Desulfobulbia</taxon>
        <taxon>Desulfobulbales</taxon>
        <taxon>Desulfobulbaceae</taxon>
        <taxon>Desulfobulbus</taxon>
    </lineage>
</organism>
<dbReference type="Gene3D" id="3.40.980.10">
    <property type="entry name" value="MoaB/Mog-like domain"/>
    <property type="match status" value="1"/>
</dbReference>
<gene>
    <name evidence="2" type="ORF">HP555_03855</name>
</gene>
<accession>A0A7T6AQ35</accession>
<dbReference type="PANTHER" id="PTHR13939:SF0">
    <property type="entry name" value="NMN AMIDOHYDROLASE-LIKE PROTEIN YFAY"/>
    <property type="match status" value="1"/>
</dbReference>
<dbReference type="InterPro" id="IPR036425">
    <property type="entry name" value="MoaB/Mog-like_dom_sf"/>
</dbReference>
<name>A0A7T6AQ35_9BACT</name>
<sequence>MVHKTTPSVKSIVPVEQAVGMVLPHDITEIVKDTFKGRAFRKGHIIRKEDIDHLRRLGKEHIYVLQLGPDEVHENEAALLMAEALSGDGVTYSTEIVEGKVGLRAAVDGLLKVNREALYRFNLLGEVMCATLQNNTPVQKGEQVAASRAIPLVARRSVVREAVAIAREEGAIVQVLPLATVRAGLVITGNEVFHGRIEDRFEQVLRDKLATLGSTVGTVRFAPDDPEQIASAIQACLEEGAELIVTSGGMSVDPDDVTRLGIAVAGAEAVVYGTPVLPGAMFLVGRIGSVPVLGVPACGMFHKITVLDLVLPRILTGETIGREELAQLGHGGLCRNCATCQYPVCSFGKA</sequence>
<dbReference type="Pfam" id="PF00994">
    <property type="entry name" value="MoCF_biosynth"/>
    <property type="match status" value="1"/>
</dbReference>
<dbReference type="Gene3D" id="3.90.105.10">
    <property type="entry name" value="Molybdopterin biosynthesis moea protein, domain 2"/>
    <property type="match status" value="1"/>
</dbReference>
<evidence type="ECO:0000313" key="3">
    <source>
        <dbReference type="Proteomes" id="UP000596092"/>
    </source>
</evidence>
<dbReference type="InterPro" id="IPR001453">
    <property type="entry name" value="MoaB/Mog_dom"/>
</dbReference>
<proteinExistence type="predicted"/>
<feature type="domain" description="MoaB/Mog" evidence="1">
    <location>
        <begin position="184"/>
        <end position="316"/>
    </location>
</feature>
<dbReference type="UniPathway" id="UPA00344"/>
<evidence type="ECO:0000313" key="2">
    <source>
        <dbReference type="EMBL" id="QQG65060.1"/>
    </source>
</evidence>
<dbReference type="SUPFAM" id="SSF53218">
    <property type="entry name" value="Molybdenum cofactor biosynthesis proteins"/>
    <property type="match status" value="1"/>
</dbReference>
<protein>
    <submittedName>
        <fullName evidence="2">Molybdopterin-binding protein</fullName>
    </submittedName>
</protein>
<keyword evidence="3" id="KW-1185">Reference proteome</keyword>
<dbReference type="Proteomes" id="UP000596092">
    <property type="component" value="Chromosome"/>
</dbReference>
<evidence type="ECO:0000259" key="1">
    <source>
        <dbReference type="SMART" id="SM00852"/>
    </source>
</evidence>
<dbReference type="InterPro" id="IPR050101">
    <property type="entry name" value="CinA"/>
</dbReference>
<dbReference type="EMBL" id="CP054140">
    <property type="protein sequence ID" value="QQG65060.1"/>
    <property type="molecule type" value="Genomic_DNA"/>
</dbReference>
<dbReference type="RefSeq" id="WP_199263876.1">
    <property type="nucleotide sequence ID" value="NZ_CP054140.1"/>
</dbReference>
<dbReference type="AlphaFoldDB" id="A0A7T6AQ35"/>